<dbReference type="EMBL" id="VFPM01000002">
    <property type="protein sequence ID" value="TQM62222.1"/>
    <property type="molecule type" value="Genomic_DNA"/>
</dbReference>
<accession>A0A543HV91</accession>
<feature type="compositionally biased region" description="Basic residues" evidence="1">
    <location>
        <begin position="1"/>
        <end position="16"/>
    </location>
</feature>
<gene>
    <name evidence="3" type="ORF">FBY41_2251</name>
</gene>
<proteinExistence type="predicted"/>
<evidence type="ECO:0000313" key="4">
    <source>
        <dbReference type="Proteomes" id="UP000316747"/>
    </source>
</evidence>
<reference evidence="3 4" key="1">
    <citation type="submission" date="2019-06" db="EMBL/GenBank/DDBJ databases">
        <title>Genome sequencing of plant associated microbes to promote plant fitness in Sorghum bicolor and Oryza sativa.</title>
        <authorList>
            <person name="Coleman-Derr D."/>
        </authorList>
    </citation>
    <scope>NUCLEOTIDE SEQUENCE [LARGE SCALE GENOMIC DNA]</scope>
    <source>
        <strain evidence="3 4">KV-663</strain>
    </source>
</reference>
<name>A0A543HV91_9MICO</name>
<feature type="signal peptide" evidence="2">
    <location>
        <begin position="1"/>
        <end position="37"/>
    </location>
</feature>
<evidence type="ECO:0000256" key="2">
    <source>
        <dbReference type="SAM" id="SignalP"/>
    </source>
</evidence>
<sequence length="363" mass="37119">MSTHHPRGRHTRRTLRPHAPSRAAVLAVAMATAIALAACGQPTPPGSGDGPTTLPAVSTGPLRPVTAQRLAADGGLECPEALESAEALTVPEKPQGVDGAARLLPERDPASLVVCGYPTMRLAASTPLTAPFPRSERRVLDGAQRRAVVDLLTWASRWNGRERPCTAMAGDETAYLVGASYGDAIVWVAAKADANACSRGTNGDFVTGDPVGVPLAATMTGQAVATGKPCDAGGLGRLDDDRTLAPEGSPVVTVCRLDAQGTWHATALDAARSARVVDLLRSLPTRPTDHVCEGAGGSTDARFTLVLRYAAGPALRISVDPACSPGVLGSGLESADAGPLVDLVAPWSPPIPGPDPNGSVSSP</sequence>
<comment type="caution">
    <text evidence="3">The sequence shown here is derived from an EMBL/GenBank/DDBJ whole genome shotgun (WGS) entry which is preliminary data.</text>
</comment>
<evidence type="ECO:0000256" key="1">
    <source>
        <dbReference type="SAM" id="MobiDB-lite"/>
    </source>
</evidence>
<organism evidence="3 4">
    <name type="scientific">Humibacillus xanthopallidus</name>
    <dbReference type="NCBI Taxonomy" id="412689"/>
    <lineage>
        <taxon>Bacteria</taxon>
        <taxon>Bacillati</taxon>
        <taxon>Actinomycetota</taxon>
        <taxon>Actinomycetes</taxon>
        <taxon>Micrococcales</taxon>
        <taxon>Intrasporangiaceae</taxon>
        <taxon>Humibacillus</taxon>
    </lineage>
</organism>
<keyword evidence="2" id="KW-0732">Signal</keyword>
<evidence type="ECO:0008006" key="5">
    <source>
        <dbReference type="Google" id="ProtNLM"/>
    </source>
</evidence>
<evidence type="ECO:0000313" key="3">
    <source>
        <dbReference type="EMBL" id="TQM62222.1"/>
    </source>
</evidence>
<dbReference type="AlphaFoldDB" id="A0A543HV91"/>
<feature type="region of interest" description="Disordered" evidence="1">
    <location>
        <begin position="1"/>
        <end position="20"/>
    </location>
</feature>
<keyword evidence="4" id="KW-1185">Reference proteome</keyword>
<protein>
    <recommendedName>
        <fullName evidence="5">Regulator of septum formation</fullName>
    </recommendedName>
</protein>
<feature type="chain" id="PRO_5022080005" description="Regulator of septum formation" evidence="2">
    <location>
        <begin position="38"/>
        <end position="363"/>
    </location>
</feature>
<feature type="region of interest" description="Disordered" evidence="1">
    <location>
        <begin position="41"/>
        <end position="60"/>
    </location>
</feature>
<dbReference type="Proteomes" id="UP000316747">
    <property type="component" value="Unassembled WGS sequence"/>
</dbReference>